<dbReference type="STRING" id="257708.RGI145_07940"/>
<reference evidence="2 4" key="2">
    <citation type="journal article" date="2019" name="Microb. Pathog.">
        <title>Comparison of VITEK 2, MALDI-TOF MS, 16S rRNA gene sequencing, and whole-genome sequencing for identification of Roseomonas mucosa.</title>
        <authorList>
            <person name="Rudolph W.W."/>
            <person name="Gunzer F."/>
            <person name="Trauth M."/>
            <person name="Bunk B."/>
            <person name="Bigge R."/>
            <person name="Schrottner P."/>
        </authorList>
    </citation>
    <scope>NUCLEOTIDE SEQUENCE [LARGE SCALE GENOMIC DNA]</scope>
    <source>
        <strain evidence="2 4">DSM 103800</strain>
    </source>
</reference>
<reference evidence="1 3" key="1">
    <citation type="submission" date="2016-05" db="EMBL/GenBank/DDBJ databases">
        <title>Complete Genome and Methylome Analysis of Psychrotrophic Bacterial Isolates from Antarctic Lake Untersee.</title>
        <authorList>
            <person name="Fomenkov A."/>
            <person name="Akimov V.N."/>
            <person name="Vasilyeva L.V."/>
            <person name="Andersen D."/>
            <person name="Vincze T."/>
            <person name="Roberts R.J."/>
        </authorList>
    </citation>
    <scope>NUCLEOTIDE SEQUENCE [LARGE SCALE GENOMIC DNA]</scope>
    <source>
        <strain evidence="1 3">U14-5</strain>
    </source>
</reference>
<dbReference type="Proteomes" id="UP000185494">
    <property type="component" value="Chromosome 1"/>
</dbReference>
<organism evidence="1 3">
    <name type="scientific">Roseomonas gilardii</name>
    <dbReference type="NCBI Taxonomy" id="257708"/>
    <lineage>
        <taxon>Bacteria</taxon>
        <taxon>Pseudomonadati</taxon>
        <taxon>Pseudomonadota</taxon>
        <taxon>Alphaproteobacteria</taxon>
        <taxon>Acetobacterales</taxon>
        <taxon>Roseomonadaceae</taxon>
        <taxon>Roseomonas</taxon>
    </lineage>
</organism>
<dbReference type="EMBL" id="JAVVDO010000012">
    <property type="protein sequence ID" value="MDT8331313.1"/>
    <property type="molecule type" value="Genomic_DNA"/>
</dbReference>
<accession>A0A1L7AE57</accession>
<name>A0A1L7AE57_9PROT</name>
<evidence type="ECO:0000313" key="1">
    <source>
        <dbReference type="EMBL" id="APT57033.1"/>
    </source>
</evidence>
<keyword evidence="4" id="KW-1185">Reference proteome</keyword>
<proteinExistence type="predicted"/>
<evidence type="ECO:0000313" key="3">
    <source>
        <dbReference type="Proteomes" id="UP000185494"/>
    </source>
</evidence>
<evidence type="ECO:0000313" key="4">
    <source>
        <dbReference type="Proteomes" id="UP001258945"/>
    </source>
</evidence>
<evidence type="ECO:0000313" key="2">
    <source>
        <dbReference type="EMBL" id="MDT8331313.1"/>
    </source>
</evidence>
<protein>
    <submittedName>
        <fullName evidence="1">Uncharacterized protein</fullName>
    </submittedName>
</protein>
<dbReference type="Proteomes" id="UP001258945">
    <property type="component" value="Unassembled WGS sequence"/>
</dbReference>
<reference evidence="2" key="3">
    <citation type="submission" date="2023-09" db="EMBL/GenBank/DDBJ databases">
        <authorList>
            <person name="Schober I."/>
            <person name="Bunk B."/>
        </authorList>
    </citation>
    <scope>NUCLEOTIDE SEQUENCE</scope>
    <source>
        <strain evidence="2">DSM 103800</strain>
    </source>
</reference>
<sequence>MSDVTDPVPFPAEADLAAVAQSATGPVGRFQIVCSGLPKGGVAAFLIDTTDGRSWSFDGESWTPLPYSMERPEPAP</sequence>
<dbReference type="EMBL" id="CP015583">
    <property type="protein sequence ID" value="APT57033.1"/>
    <property type="molecule type" value="Genomic_DNA"/>
</dbReference>
<dbReference type="RefSeq" id="WP_027280911.1">
    <property type="nucleotide sequence ID" value="NZ_CP015583.1"/>
</dbReference>
<dbReference type="KEGG" id="rgi:RGI145_07940"/>
<dbReference type="AlphaFoldDB" id="A0A1L7AE57"/>
<gene>
    <name evidence="1" type="ORF">RGI145_07940</name>
    <name evidence="2" type="ORF">RQ831_09625</name>
</gene>